<dbReference type="PANTHER" id="PTHR48411">
    <property type="entry name" value="OS01G0948300 PROTEIN"/>
    <property type="match status" value="1"/>
</dbReference>
<evidence type="ECO:0000313" key="2">
    <source>
        <dbReference type="Proteomes" id="UP000006906"/>
    </source>
</evidence>
<dbReference type="Pfam" id="PF13716">
    <property type="entry name" value="CRAL_TRIO_2"/>
    <property type="match status" value="1"/>
</dbReference>
<dbReference type="SMART" id="SM00516">
    <property type="entry name" value="SEC14"/>
    <property type="match status" value="1"/>
</dbReference>
<dbReference type="Proteomes" id="UP000006906">
    <property type="component" value="Chromosome 16"/>
</dbReference>
<dbReference type="Gramene" id="PNW71251">
    <property type="protein sequence ID" value="PNW71251"/>
    <property type="gene ID" value="CHLRE_16g691500v5"/>
</dbReference>
<dbReference type="Gene3D" id="3.40.525.10">
    <property type="entry name" value="CRAL-TRIO lipid binding domain"/>
    <property type="match status" value="1"/>
</dbReference>
<accession>A8JBG1</accession>
<dbReference type="PANTHER" id="PTHR48411:SF1">
    <property type="entry name" value="OS01G0948300 PROTEIN"/>
    <property type="match status" value="1"/>
</dbReference>
<dbReference type="OMA" id="ERCGVFD"/>
<dbReference type="HOGENOM" id="CLU_1167312_0_0_1"/>
<gene>
    <name evidence="1" type="ORF">CHLRE_16g691500v5</name>
</gene>
<dbReference type="InterPro" id="IPR036865">
    <property type="entry name" value="CRAL-TRIO_dom_sf"/>
</dbReference>
<dbReference type="CDD" id="cd00170">
    <property type="entry name" value="SEC14"/>
    <property type="match status" value="1"/>
</dbReference>
<dbReference type="InterPro" id="IPR001251">
    <property type="entry name" value="CRAL-TRIO_dom"/>
</dbReference>
<dbReference type="RefSeq" id="XP_001699293.1">
    <property type="nucleotide sequence ID" value="XM_001699241.2"/>
</dbReference>
<proteinExistence type="predicted"/>
<organism evidence="1 2">
    <name type="scientific">Chlamydomonas reinhardtii</name>
    <name type="common">Chlamydomonas smithii</name>
    <dbReference type="NCBI Taxonomy" id="3055"/>
    <lineage>
        <taxon>Eukaryota</taxon>
        <taxon>Viridiplantae</taxon>
        <taxon>Chlorophyta</taxon>
        <taxon>core chlorophytes</taxon>
        <taxon>Chlorophyceae</taxon>
        <taxon>CS clade</taxon>
        <taxon>Chlamydomonadales</taxon>
        <taxon>Chlamydomonadaceae</taxon>
        <taxon>Chlamydomonas</taxon>
    </lineage>
</organism>
<dbReference type="OrthoDB" id="365077at2759"/>
<dbReference type="FunCoup" id="A8JBG1">
    <property type="interactions" value="92"/>
</dbReference>
<dbReference type="SUPFAM" id="SSF52087">
    <property type="entry name" value="CRAL/TRIO domain"/>
    <property type="match status" value="1"/>
</dbReference>
<protein>
    <submittedName>
        <fullName evidence="1">Uncharacterized protein</fullName>
    </submittedName>
</protein>
<dbReference type="GeneID" id="5724843"/>
<name>A8JBG1_CHLRE</name>
<dbReference type="eggNOG" id="KOG2633">
    <property type="taxonomic scope" value="Eukaryota"/>
</dbReference>
<sequence length="238" mass="26818">MATALDVDAGRVQVVSTSESSSFLGRVFAGRRESSILRNEREYSSALSEAATEDFSDLDQLGFLSVPGGRDKEGRQVVMVAAKNYPARVLKTDRVFRYFAHTLDALVDEPYVVVWLHTGSSYWNNCPSLAWLWRTYERLPCKYRTNLARLFVVHCDLPLWGALATLGPLLSADFWRKVEWVSRVEFLWDHIPKKQLLSALPAYVAEHDALLEDQPLMDYGVVASKEVNNVPGLPAPPM</sequence>
<dbReference type="PaxDb" id="3055-EDO98723"/>
<reference evidence="1 2" key="1">
    <citation type="journal article" date="2007" name="Science">
        <title>The Chlamydomonas genome reveals the evolution of key animal and plant functions.</title>
        <authorList>
            <person name="Merchant S.S."/>
            <person name="Prochnik S.E."/>
            <person name="Vallon O."/>
            <person name="Harris E.H."/>
            <person name="Karpowicz S.J."/>
            <person name="Witman G.B."/>
            <person name="Terry A."/>
            <person name="Salamov A."/>
            <person name="Fritz-Laylin L.K."/>
            <person name="Marechal-Drouard L."/>
            <person name="Marshall W.F."/>
            <person name="Qu L.H."/>
            <person name="Nelson D.R."/>
            <person name="Sanderfoot A.A."/>
            <person name="Spalding M.H."/>
            <person name="Kapitonov V.V."/>
            <person name="Ren Q."/>
            <person name="Ferris P."/>
            <person name="Lindquist E."/>
            <person name="Shapiro H."/>
            <person name="Lucas S.M."/>
            <person name="Grimwood J."/>
            <person name="Schmutz J."/>
            <person name="Cardol P."/>
            <person name="Cerutti H."/>
            <person name="Chanfreau G."/>
            <person name="Chen C.L."/>
            <person name="Cognat V."/>
            <person name="Croft M.T."/>
            <person name="Dent R."/>
            <person name="Dutcher S."/>
            <person name="Fernandez E."/>
            <person name="Fukuzawa H."/>
            <person name="Gonzalez-Ballester D."/>
            <person name="Gonzalez-Halphen D."/>
            <person name="Hallmann A."/>
            <person name="Hanikenne M."/>
            <person name="Hippler M."/>
            <person name="Inwood W."/>
            <person name="Jabbari K."/>
            <person name="Kalanon M."/>
            <person name="Kuras R."/>
            <person name="Lefebvre P.A."/>
            <person name="Lemaire S.D."/>
            <person name="Lobanov A.V."/>
            <person name="Lohr M."/>
            <person name="Manuell A."/>
            <person name="Meier I."/>
            <person name="Mets L."/>
            <person name="Mittag M."/>
            <person name="Mittelmeier T."/>
            <person name="Moroney J.V."/>
            <person name="Moseley J."/>
            <person name="Napoli C."/>
            <person name="Nedelcu A.M."/>
            <person name="Niyogi K."/>
            <person name="Novoselov S.V."/>
            <person name="Paulsen I.T."/>
            <person name="Pazour G."/>
            <person name="Purton S."/>
            <person name="Ral J.P."/>
            <person name="Riano-Pachon D.M."/>
            <person name="Riekhof W."/>
            <person name="Rymarquis L."/>
            <person name="Schroda M."/>
            <person name="Stern D."/>
            <person name="Umen J."/>
            <person name="Willows R."/>
            <person name="Wilson N."/>
            <person name="Zimmer S.L."/>
            <person name="Allmer J."/>
            <person name="Balk J."/>
            <person name="Bisova K."/>
            <person name="Chen C.J."/>
            <person name="Elias M."/>
            <person name="Gendler K."/>
            <person name="Hauser C."/>
            <person name="Lamb M.R."/>
            <person name="Ledford H."/>
            <person name="Long J.C."/>
            <person name="Minagawa J."/>
            <person name="Page M.D."/>
            <person name="Pan J."/>
            <person name="Pootakham W."/>
            <person name="Roje S."/>
            <person name="Rose A."/>
            <person name="Stahlberg E."/>
            <person name="Terauchi A.M."/>
            <person name="Yang P."/>
            <person name="Ball S."/>
            <person name="Bowler C."/>
            <person name="Dieckmann C.L."/>
            <person name="Gladyshev V.N."/>
            <person name="Green P."/>
            <person name="Jorgensen R."/>
            <person name="Mayfield S."/>
            <person name="Mueller-Roeber B."/>
            <person name="Rajamani S."/>
            <person name="Sayre R.T."/>
            <person name="Brokstein P."/>
            <person name="Dubchak I."/>
            <person name="Goodstein D."/>
            <person name="Hornick L."/>
            <person name="Huang Y.W."/>
            <person name="Jhaveri J."/>
            <person name="Luo Y."/>
            <person name="Martinez D."/>
            <person name="Ngau W.C."/>
            <person name="Otillar B."/>
            <person name="Poliakov A."/>
            <person name="Porter A."/>
            <person name="Szajkowski L."/>
            <person name="Werner G."/>
            <person name="Zhou K."/>
            <person name="Grigoriev I.V."/>
            <person name="Rokhsar D.S."/>
            <person name="Grossman A.R."/>
        </authorList>
    </citation>
    <scope>NUCLEOTIDE SEQUENCE [LARGE SCALE GENOMIC DNA]</scope>
    <source>
        <strain evidence="2">CC-503</strain>
    </source>
</reference>
<dbReference type="AlphaFoldDB" id="A8JBG1"/>
<evidence type="ECO:0000313" key="1">
    <source>
        <dbReference type="EMBL" id="PNW71251.1"/>
    </source>
</evidence>
<dbReference type="InParanoid" id="A8JBG1"/>
<dbReference type="KEGG" id="cre:CHLRE_16g691500v5"/>
<dbReference type="EMBL" id="CM008977">
    <property type="protein sequence ID" value="PNW71251.1"/>
    <property type="molecule type" value="Genomic_DNA"/>
</dbReference>
<dbReference type="PROSITE" id="PS50191">
    <property type="entry name" value="CRAL_TRIO"/>
    <property type="match status" value="1"/>
</dbReference>
<keyword evidence="2" id="KW-1185">Reference proteome</keyword>